<feature type="domain" description="HTH cro/C1-type" evidence="1">
    <location>
        <begin position="60"/>
        <end position="112"/>
    </location>
</feature>
<organism evidence="2 3">
    <name type="scientific">Streptomyces capitiformicae</name>
    <dbReference type="NCBI Taxonomy" id="2014920"/>
    <lineage>
        <taxon>Bacteria</taxon>
        <taxon>Bacillati</taxon>
        <taxon>Actinomycetota</taxon>
        <taxon>Actinomycetes</taxon>
        <taxon>Kitasatosporales</taxon>
        <taxon>Streptomycetaceae</taxon>
        <taxon>Streptomyces</taxon>
    </lineage>
</organism>
<accession>A0A918YYF9</accession>
<dbReference type="CDD" id="cd00093">
    <property type="entry name" value="HTH_XRE"/>
    <property type="match status" value="1"/>
</dbReference>
<dbReference type="SUPFAM" id="SSF47413">
    <property type="entry name" value="lambda repressor-like DNA-binding domains"/>
    <property type="match status" value="1"/>
</dbReference>
<evidence type="ECO:0000259" key="1">
    <source>
        <dbReference type="PROSITE" id="PS50943"/>
    </source>
</evidence>
<dbReference type="AlphaFoldDB" id="A0A918YYF9"/>
<evidence type="ECO:0000313" key="2">
    <source>
        <dbReference type="EMBL" id="GHE28948.1"/>
    </source>
</evidence>
<name>A0A918YYF9_9ACTN</name>
<dbReference type="Pfam" id="PF13560">
    <property type="entry name" value="HTH_31"/>
    <property type="match status" value="1"/>
</dbReference>
<reference evidence="2" key="1">
    <citation type="journal article" date="2014" name="Int. J. Syst. Evol. Microbiol.">
        <title>Complete genome sequence of Corynebacterium casei LMG S-19264T (=DSM 44701T), isolated from a smear-ripened cheese.</title>
        <authorList>
            <consortium name="US DOE Joint Genome Institute (JGI-PGF)"/>
            <person name="Walter F."/>
            <person name="Albersmeier A."/>
            <person name="Kalinowski J."/>
            <person name="Ruckert C."/>
        </authorList>
    </citation>
    <scope>NUCLEOTIDE SEQUENCE</scope>
    <source>
        <strain evidence="2">CGMCC 4.7403</strain>
    </source>
</reference>
<reference evidence="2" key="2">
    <citation type="submission" date="2020-09" db="EMBL/GenBank/DDBJ databases">
        <authorList>
            <person name="Sun Q."/>
            <person name="Zhou Y."/>
        </authorList>
    </citation>
    <scope>NUCLEOTIDE SEQUENCE</scope>
    <source>
        <strain evidence="2">CGMCC 4.7403</strain>
    </source>
</reference>
<proteinExistence type="predicted"/>
<dbReference type="InterPro" id="IPR010982">
    <property type="entry name" value="Lambda_DNA-bd_dom_sf"/>
</dbReference>
<evidence type="ECO:0000313" key="3">
    <source>
        <dbReference type="Proteomes" id="UP000603227"/>
    </source>
</evidence>
<dbReference type="PROSITE" id="PS50943">
    <property type="entry name" value="HTH_CROC1"/>
    <property type="match status" value="1"/>
</dbReference>
<dbReference type="GO" id="GO:0003677">
    <property type="term" value="F:DNA binding"/>
    <property type="evidence" value="ECO:0007669"/>
    <property type="project" value="InterPro"/>
</dbReference>
<gene>
    <name evidence="2" type="ORF">GCM10017771_44320</name>
</gene>
<dbReference type="SMART" id="SM00530">
    <property type="entry name" value="HTH_XRE"/>
    <property type="match status" value="1"/>
</dbReference>
<dbReference type="Proteomes" id="UP000603227">
    <property type="component" value="Unassembled WGS sequence"/>
</dbReference>
<dbReference type="InterPro" id="IPR001387">
    <property type="entry name" value="Cro/C1-type_HTH"/>
</dbReference>
<protein>
    <submittedName>
        <fullName evidence="2">Transcriptional regulator</fullName>
    </submittedName>
</protein>
<sequence length="321" mass="35569">MGESACSHHEPDVGPLLSATEQTQPVPMWAELHERGPYVIRHINALDPGASPLDYYGYELRRLREAAGLTQKQLGSIVNYTGSLVGQIETARKVPTPEFSERVDAALGTDGFFTRLVDLVLRSQLPAWFRQVAELEARATEISTFQTHLVHGLLQTKEYARAVLGTLDRTDLDDRTAVRLGRQRIFEKQESPVFWAIISEAALCQEIGGPEVMRGQLARLLAFEGNPRINVQVLPFSAGEHAGVQGSFTLFHFVSDPAIVYTEGYGSGHPTANPDTVKDCSLRYDHLRAAAHSLKDSAELIRRVMEERYGEQRDSDGDSVA</sequence>
<comment type="caution">
    <text evidence="2">The sequence shown here is derived from an EMBL/GenBank/DDBJ whole genome shotgun (WGS) entry which is preliminary data.</text>
</comment>
<dbReference type="Gene3D" id="1.10.260.40">
    <property type="entry name" value="lambda repressor-like DNA-binding domains"/>
    <property type="match status" value="1"/>
</dbReference>
<dbReference type="EMBL" id="BNAT01000015">
    <property type="protein sequence ID" value="GHE28948.1"/>
    <property type="molecule type" value="Genomic_DNA"/>
</dbReference>
<keyword evidence="3" id="KW-1185">Reference proteome</keyword>
<dbReference type="InterPro" id="IPR043917">
    <property type="entry name" value="DUF5753"/>
</dbReference>
<dbReference type="Pfam" id="PF19054">
    <property type="entry name" value="DUF5753"/>
    <property type="match status" value="1"/>
</dbReference>